<dbReference type="Proteomes" id="UP000426246">
    <property type="component" value="Chromosome"/>
</dbReference>
<reference evidence="7" key="1">
    <citation type="submission" date="2018-11" db="EMBL/GenBank/DDBJ databases">
        <title>Complete genome sequence of Paenibacillus sp. ML311-T8.</title>
        <authorList>
            <person name="Nam Y.-D."/>
            <person name="Kang J."/>
            <person name="Chung W.-H."/>
            <person name="Park Y.S."/>
        </authorList>
    </citation>
    <scope>NUCLEOTIDE SEQUENCE [LARGE SCALE GENOMIC DNA]</scope>
    <source>
        <strain evidence="7">ML311-T8</strain>
    </source>
</reference>
<evidence type="ECO:0000256" key="1">
    <source>
        <dbReference type="ARBA" id="ARBA00001947"/>
    </source>
</evidence>
<dbReference type="InterPro" id="IPR003785">
    <property type="entry name" value="Creatininase/forma_Hydrolase"/>
</dbReference>
<keyword evidence="4" id="KW-0862">Zinc</keyword>
<evidence type="ECO:0000256" key="2">
    <source>
        <dbReference type="ARBA" id="ARBA00022723"/>
    </source>
</evidence>
<dbReference type="Pfam" id="PF02633">
    <property type="entry name" value="Creatininase"/>
    <property type="match status" value="1"/>
</dbReference>
<gene>
    <name evidence="6" type="ORF">EHS13_27370</name>
</gene>
<proteinExistence type="inferred from homology"/>
<dbReference type="OrthoDB" id="9801445at2"/>
<dbReference type="InterPro" id="IPR024087">
    <property type="entry name" value="Creatininase-like_sf"/>
</dbReference>
<keyword evidence="2" id="KW-0479">Metal-binding</keyword>
<dbReference type="PANTHER" id="PTHR35005:SF1">
    <property type="entry name" value="2-AMINO-5-FORMYLAMINO-6-RIBOSYLAMINOPYRIMIDIN-4(3H)-ONE 5'-MONOPHOSPHATE DEFORMYLASE"/>
    <property type="match status" value="1"/>
</dbReference>
<keyword evidence="7" id="KW-1185">Reference proteome</keyword>
<dbReference type="KEGG" id="ppsc:EHS13_27370"/>
<dbReference type="EMBL" id="CP034235">
    <property type="protein sequence ID" value="QGQ98341.1"/>
    <property type="molecule type" value="Genomic_DNA"/>
</dbReference>
<evidence type="ECO:0000256" key="4">
    <source>
        <dbReference type="ARBA" id="ARBA00022833"/>
    </source>
</evidence>
<dbReference type="PANTHER" id="PTHR35005">
    <property type="entry name" value="3-DEHYDRO-SCYLLO-INOSOSE HYDROLASE"/>
    <property type="match status" value="1"/>
</dbReference>
<dbReference type="RefSeq" id="WP_155703444.1">
    <property type="nucleotide sequence ID" value="NZ_CP034235.1"/>
</dbReference>
<accession>A0A6B8RPP3</accession>
<keyword evidence="3" id="KW-0378">Hydrolase</keyword>
<dbReference type="Gene3D" id="3.40.50.10310">
    <property type="entry name" value="Creatininase"/>
    <property type="match status" value="1"/>
</dbReference>
<dbReference type="GO" id="GO:0016811">
    <property type="term" value="F:hydrolase activity, acting on carbon-nitrogen (but not peptide) bonds, in linear amides"/>
    <property type="evidence" value="ECO:0007669"/>
    <property type="project" value="TreeGrafter"/>
</dbReference>
<dbReference type="AlphaFoldDB" id="A0A6B8RPP3"/>
<evidence type="ECO:0000313" key="6">
    <source>
        <dbReference type="EMBL" id="QGQ98341.1"/>
    </source>
</evidence>
<protein>
    <submittedName>
        <fullName evidence="6">Creatininase family protein</fullName>
    </submittedName>
</protein>
<evidence type="ECO:0000256" key="5">
    <source>
        <dbReference type="ARBA" id="ARBA00024029"/>
    </source>
</evidence>
<dbReference type="SUPFAM" id="SSF102215">
    <property type="entry name" value="Creatininase"/>
    <property type="match status" value="1"/>
</dbReference>
<evidence type="ECO:0000256" key="3">
    <source>
        <dbReference type="ARBA" id="ARBA00022801"/>
    </source>
</evidence>
<dbReference type="GO" id="GO:0009231">
    <property type="term" value="P:riboflavin biosynthetic process"/>
    <property type="evidence" value="ECO:0007669"/>
    <property type="project" value="TreeGrafter"/>
</dbReference>
<name>A0A6B8RPP3_9BACL</name>
<organism evidence="6 7">
    <name type="scientific">Paenibacillus psychroresistens</name>
    <dbReference type="NCBI Taxonomy" id="1778678"/>
    <lineage>
        <taxon>Bacteria</taxon>
        <taxon>Bacillati</taxon>
        <taxon>Bacillota</taxon>
        <taxon>Bacilli</taxon>
        <taxon>Bacillales</taxon>
        <taxon>Paenibacillaceae</taxon>
        <taxon>Paenibacillus</taxon>
    </lineage>
</organism>
<comment type="similarity">
    <text evidence="5">Belongs to the creatininase superfamily.</text>
</comment>
<evidence type="ECO:0000313" key="7">
    <source>
        <dbReference type="Proteomes" id="UP000426246"/>
    </source>
</evidence>
<comment type="cofactor">
    <cofactor evidence="1">
        <name>Zn(2+)</name>
        <dbReference type="ChEBI" id="CHEBI:29105"/>
    </cofactor>
</comment>
<sequence>MTVRYSGKAWDTHFLPRLSKLEVEAIPKETALVVLPVGATEQHGPHLPIFTDTLIGDGFITATFNHLPDDANIWLLPALPYGKSTEHMNHPGTITLSAQTLMAVLMDIAMSLKRSGFQKLAFYNTHGGNIDVLNMMGREIRIATGLAVFNLNTGSHNTSEGIITPEEKKAGIHGGDEETSIIMALKRDWVHDDLLPSELINFPESTYLAFKNKTFAWIMDDVSVSGIGGDATLATAEKGAALIESGSKILAEALLVFAAFDMKSLISLKVGR</sequence>
<dbReference type="GO" id="GO:0046872">
    <property type="term" value="F:metal ion binding"/>
    <property type="evidence" value="ECO:0007669"/>
    <property type="project" value="UniProtKB-KW"/>
</dbReference>